<dbReference type="RefSeq" id="WP_178931136.1">
    <property type="nucleotide sequence ID" value="NZ_JACBAZ010000001.1"/>
</dbReference>
<evidence type="ECO:0000256" key="1">
    <source>
        <dbReference type="ARBA" id="ARBA00023015"/>
    </source>
</evidence>
<dbReference type="Proteomes" id="UP000557872">
    <property type="component" value="Unassembled WGS sequence"/>
</dbReference>
<dbReference type="EMBL" id="JACBAZ010000001">
    <property type="protein sequence ID" value="NWK54621.1"/>
    <property type="molecule type" value="Genomic_DNA"/>
</dbReference>
<dbReference type="InterPro" id="IPR018062">
    <property type="entry name" value="HTH_AraC-typ_CS"/>
</dbReference>
<name>A0A851GFR5_9BACT</name>
<dbReference type="PANTHER" id="PTHR46796:SF13">
    <property type="entry name" value="HTH-TYPE TRANSCRIPTIONAL ACTIVATOR RHAS"/>
    <property type="match status" value="1"/>
</dbReference>
<dbReference type="SUPFAM" id="SSF55785">
    <property type="entry name" value="PYP-like sensor domain (PAS domain)"/>
    <property type="match status" value="1"/>
</dbReference>
<dbReference type="Gene3D" id="3.30.450.20">
    <property type="entry name" value="PAS domain"/>
    <property type="match status" value="1"/>
</dbReference>
<dbReference type="Pfam" id="PF12833">
    <property type="entry name" value="HTH_18"/>
    <property type="match status" value="1"/>
</dbReference>
<evidence type="ECO:0000256" key="3">
    <source>
        <dbReference type="ARBA" id="ARBA00023163"/>
    </source>
</evidence>
<dbReference type="InterPro" id="IPR009057">
    <property type="entry name" value="Homeodomain-like_sf"/>
</dbReference>
<dbReference type="Gene3D" id="1.10.10.60">
    <property type="entry name" value="Homeodomain-like"/>
    <property type="match status" value="1"/>
</dbReference>
<keyword evidence="6" id="KW-1185">Reference proteome</keyword>
<dbReference type="GO" id="GO:0003700">
    <property type="term" value="F:DNA-binding transcription factor activity"/>
    <property type="evidence" value="ECO:0007669"/>
    <property type="project" value="InterPro"/>
</dbReference>
<dbReference type="SUPFAM" id="SSF46689">
    <property type="entry name" value="Homeodomain-like"/>
    <property type="match status" value="2"/>
</dbReference>
<feature type="domain" description="HTH araC/xylS-type" evidence="4">
    <location>
        <begin position="142"/>
        <end position="240"/>
    </location>
</feature>
<evidence type="ECO:0000256" key="2">
    <source>
        <dbReference type="ARBA" id="ARBA00023125"/>
    </source>
</evidence>
<evidence type="ECO:0000313" key="6">
    <source>
        <dbReference type="Proteomes" id="UP000557872"/>
    </source>
</evidence>
<dbReference type="InterPro" id="IPR050204">
    <property type="entry name" value="AraC_XylS_family_regulators"/>
</dbReference>
<keyword evidence="2" id="KW-0238">DNA-binding</keyword>
<dbReference type="Pfam" id="PF08448">
    <property type="entry name" value="PAS_4"/>
    <property type="match status" value="1"/>
</dbReference>
<reference evidence="5 6" key="1">
    <citation type="submission" date="2020-07" db="EMBL/GenBank/DDBJ databases">
        <title>Roseicoccus Jingziensis gen. nov., sp. nov., isolated from coastal seawater.</title>
        <authorList>
            <person name="Feng X."/>
        </authorList>
    </citation>
    <scope>NUCLEOTIDE SEQUENCE [LARGE SCALE GENOMIC DNA]</scope>
    <source>
        <strain evidence="5 6">N1E253</strain>
    </source>
</reference>
<dbReference type="InterPro" id="IPR013656">
    <property type="entry name" value="PAS_4"/>
</dbReference>
<sequence>MHDDQFFQKNKLGDHVASIFDDLAGFTYFIKDTKLRYVAFNQRLKLIFNVDHGSEILGKTDADFMPEHIMLNIRADDLNILNSEKPILNRIELVPTGNGFVDWSATNKKPLYTTEGKLCGIVGVTRPFNQSNATLSQNRELGPALEMMHRSFRDNIPIEHLASSTHLSRSTFQRKFKGCFGMTAKEYLRHLKVQEACHKISQTTMTFADISYHCGFADQSHFSREFTRIMKEPPSSYRARYRIN</sequence>
<accession>A0A851GFR5</accession>
<dbReference type="InterPro" id="IPR035965">
    <property type="entry name" value="PAS-like_dom_sf"/>
</dbReference>
<dbReference type="PANTHER" id="PTHR46796">
    <property type="entry name" value="HTH-TYPE TRANSCRIPTIONAL ACTIVATOR RHAS-RELATED"/>
    <property type="match status" value="1"/>
</dbReference>
<proteinExistence type="predicted"/>
<evidence type="ECO:0000313" key="5">
    <source>
        <dbReference type="EMBL" id="NWK54621.1"/>
    </source>
</evidence>
<dbReference type="PROSITE" id="PS00041">
    <property type="entry name" value="HTH_ARAC_FAMILY_1"/>
    <property type="match status" value="1"/>
</dbReference>
<dbReference type="GO" id="GO:0043565">
    <property type="term" value="F:sequence-specific DNA binding"/>
    <property type="evidence" value="ECO:0007669"/>
    <property type="project" value="InterPro"/>
</dbReference>
<dbReference type="AlphaFoldDB" id="A0A851GFR5"/>
<keyword evidence="3" id="KW-0804">Transcription</keyword>
<dbReference type="InterPro" id="IPR018060">
    <property type="entry name" value="HTH_AraC"/>
</dbReference>
<comment type="caution">
    <text evidence="5">The sequence shown here is derived from an EMBL/GenBank/DDBJ whole genome shotgun (WGS) entry which is preliminary data.</text>
</comment>
<keyword evidence="1" id="KW-0805">Transcription regulation</keyword>
<protein>
    <submittedName>
        <fullName evidence="5">Helix-turn-helix transcriptional regulator</fullName>
    </submittedName>
</protein>
<organism evidence="5 6">
    <name type="scientific">Oceaniferula marina</name>
    <dbReference type="NCBI Taxonomy" id="2748318"/>
    <lineage>
        <taxon>Bacteria</taxon>
        <taxon>Pseudomonadati</taxon>
        <taxon>Verrucomicrobiota</taxon>
        <taxon>Verrucomicrobiia</taxon>
        <taxon>Verrucomicrobiales</taxon>
        <taxon>Verrucomicrobiaceae</taxon>
        <taxon>Oceaniferula</taxon>
    </lineage>
</organism>
<dbReference type="PROSITE" id="PS01124">
    <property type="entry name" value="HTH_ARAC_FAMILY_2"/>
    <property type="match status" value="1"/>
</dbReference>
<dbReference type="SMART" id="SM00342">
    <property type="entry name" value="HTH_ARAC"/>
    <property type="match status" value="1"/>
</dbReference>
<evidence type="ECO:0000259" key="4">
    <source>
        <dbReference type="PROSITE" id="PS01124"/>
    </source>
</evidence>
<gene>
    <name evidence="5" type="ORF">HW115_03300</name>
</gene>